<reference evidence="17 18" key="1">
    <citation type="journal article" date="2017" name="Environ. Microbiol.">
        <title>Decay of the glycolytic pathway and adaptation to intranuclear parasitism within Enterocytozoonidae microsporidia.</title>
        <authorList>
            <person name="Wiredu Boakye D."/>
            <person name="Jaroenlak P."/>
            <person name="Prachumwat A."/>
            <person name="Williams T.A."/>
            <person name="Bateman K.S."/>
            <person name="Itsathitphaisarn O."/>
            <person name="Sritunyalucksana K."/>
            <person name="Paszkiewicz K.H."/>
            <person name="Moore K.A."/>
            <person name="Stentiford G.D."/>
            <person name="Williams B.A."/>
        </authorList>
    </citation>
    <scope>NUCLEOTIDE SEQUENCE [LARGE SCALE GENOMIC DNA]</scope>
    <source>
        <strain evidence="17 18">TH1</strain>
    </source>
</reference>
<dbReference type="CDD" id="cd00268">
    <property type="entry name" value="DEADc"/>
    <property type="match status" value="1"/>
</dbReference>
<keyword evidence="9 13" id="KW-0067">ATP-binding</keyword>
<evidence type="ECO:0000259" key="16">
    <source>
        <dbReference type="PROSITE" id="PS51195"/>
    </source>
</evidence>
<dbReference type="SMART" id="SM00490">
    <property type="entry name" value="HELICc"/>
    <property type="match status" value="1"/>
</dbReference>
<evidence type="ECO:0000256" key="5">
    <source>
        <dbReference type="ARBA" id="ARBA00022552"/>
    </source>
</evidence>
<evidence type="ECO:0000256" key="10">
    <source>
        <dbReference type="ARBA" id="ARBA00023242"/>
    </source>
</evidence>
<feature type="domain" description="Helicase C-terminal" evidence="15">
    <location>
        <begin position="264"/>
        <end position="415"/>
    </location>
</feature>
<dbReference type="Pfam" id="PF00271">
    <property type="entry name" value="Helicase_C"/>
    <property type="match status" value="1"/>
</dbReference>
<comment type="similarity">
    <text evidence="2">Belongs to the DEAD box helicase family. DDX5/DBP2 subfamily.</text>
</comment>
<dbReference type="OrthoDB" id="10265785at2759"/>
<evidence type="ECO:0000256" key="1">
    <source>
        <dbReference type="ARBA" id="ARBA00004604"/>
    </source>
</evidence>
<dbReference type="GO" id="GO:0003724">
    <property type="term" value="F:RNA helicase activity"/>
    <property type="evidence" value="ECO:0007669"/>
    <property type="project" value="UniProtKB-EC"/>
</dbReference>
<dbReference type="PROSITE" id="PS51195">
    <property type="entry name" value="Q_MOTIF"/>
    <property type="match status" value="1"/>
</dbReference>
<evidence type="ECO:0000256" key="6">
    <source>
        <dbReference type="ARBA" id="ARBA00022741"/>
    </source>
</evidence>
<proteinExistence type="inferred from homology"/>
<keyword evidence="10" id="KW-0539">Nucleus</keyword>
<evidence type="ECO:0000256" key="4">
    <source>
        <dbReference type="ARBA" id="ARBA00022517"/>
    </source>
</evidence>
<dbReference type="CDD" id="cd18787">
    <property type="entry name" value="SF2_C_DEAD"/>
    <property type="match status" value="1"/>
</dbReference>
<dbReference type="AlphaFoldDB" id="A0A1W0E6Z4"/>
<comment type="subcellular location">
    <subcellularLocation>
        <location evidence="1">Nucleus</location>
        <location evidence="1">Nucleolus</location>
    </subcellularLocation>
</comment>
<evidence type="ECO:0000259" key="14">
    <source>
        <dbReference type="PROSITE" id="PS51192"/>
    </source>
</evidence>
<evidence type="ECO:0000256" key="7">
    <source>
        <dbReference type="ARBA" id="ARBA00022801"/>
    </source>
</evidence>
<dbReference type="EMBL" id="MNPJ01000014">
    <property type="protein sequence ID" value="OQS55037.1"/>
    <property type="molecule type" value="Genomic_DNA"/>
</dbReference>
<keyword evidence="18" id="KW-1185">Reference proteome</keyword>
<dbReference type="InterPro" id="IPR044742">
    <property type="entry name" value="DEAD/DEAH_RhlB"/>
</dbReference>
<feature type="domain" description="DEAD-box RNA helicase Q" evidence="16">
    <location>
        <begin position="45"/>
        <end position="73"/>
    </location>
</feature>
<dbReference type="InterPro" id="IPR001650">
    <property type="entry name" value="Helicase_C-like"/>
</dbReference>
<keyword evidence="4" id="KW-0690">Ribosome biogenesis</keyword>
<dbReference type="GO" id="GO:0016787">
    <property type="term" value="F:hydrolase activity"/>
    <property type="evidence" value="ECO:0007669"/>
    <property type="project" value="UniProtKB-KW"/>
</dbReference>
<dbReference type="InterPro" id="IPR027417">
    <property type="entry name" value="P-loop_NTPase"/>
</dbReference>
<feature type="domain" description="Helicase ATP-binding" evidence="14">
    <location>
        <begin position="76"/>
        <end position="239"/>
    </location>
</feature>
<dbReference type="Proteomes" id="UP000192758">
    <property type="component" value="Unassembled WGS sequence"/>
</dbReference>
<sequence>MLSEEEVAKNLFFAMKNDTENVKKLNSNALYSNQIEEGNVLLTNKSFGDLGLKNELVIMLNKNGFDKPTKIQELSIPIICSGQDGAFHSKSGTGKTIGFACGIINGIEQGKGPQALIVTPTRELNMQIFEVVRKLAFEMNISTCVALKEFMSDNIAEEIVIGCPAKLIGLISRGALKTENLKMIVLDEADEMITKRTFALQTMNLLKLCGSIQKVFFSATYSEQSQKAVEMVSPNCQKFFKENVKADNIKLFYLEVEKNKKIDTLKKILELLTVAQTIVFVNSRKMVDLVAKILCEDGFPVSKLHGELSSEQRDSVLADFASAKTKVLISTDVFSRGMDIPQVNLIVNFDLPIVKFGNNVETYIHRVGRSGRFNRQGFVIDFIACAEDYEVLQTIQTTIKEAPMKFTINALMNIFTQEN</sequence>
<dbReference type="Pfam" id="PF00270">
    <property type="entry name" value="DEAD"/>
    <property type="match status" value="1"/>
</dbReference>
<dbReference type="PROSITE" id="PS00039">
    <property type="entry name" value="DEAD_ATP_HELICASE"/>
    <property type="match status" value="1"/>
</dbReference>
<dbReference type="PANTHER" id="PTHR47958">
    <property type="entry name" value="ATP-DEPENDENT RNA HELICASE DBP3"/>
    <property type="match status" value="1"/>
</dbReference>
<keyword evidence="6 13" id="KW-0547">Nucleotide-binding</keyword>
<keyword evidence="7 13" id="KW-0378">Hydrolase</keyword>
<evidence type="ECO:0000256" key="12">
    <source>
        <dbReference type="PROSITE-ProRule" id="PRU00552"/>
    </source>
</evidence>
<dbReference type="SUPFAM" id="SSF52540">
    <property type="entry name" value="P-loop containing nucleoside triphosphate hydrolases"/>
    <property type="match status" value="1"/>
</dbReference>
<dbReference type="SMART" id="SM00487">
    <property type="entry name" value="DEXDc"/>
    <property type="match status" value="1"/>
</dbReference>
<evidence type="ECO:0000313" key="18">
    <source>
        <dbReference type="Proteomes" id="UP000192758"/>
    </source>
</evidence>
<dbReference type="VEuPathDB" id="MicrosporidiaDB:EHP00_949"/>
<keyword evidence="5" id="KW-0698">rRNA processing</keyword>
<protein>
    <recommendedName>
        <fullName evidence="3">RNA helicase</fullName>
        <ecNumber evidence="3">3.6.4.13</ecNumber>
    </recommendedName>
</protein>
<keyword evidence="8 13" id="KW-0347">Helicase</keyword>
<dbReference type="GO" id="GO:0005524">
    <property type="term" value="F:ATP binding"/>
    <property type="evidence" value="ECO:0007669"/>
    <property type="project" value="UniProtKB-KW"/>
</dbReference>
<evidence type="ECO:0000256" key="9">
    <source>
        <dbReference type="ARBA" id="ARBA00022840"/>
    </source>
</evidence>
<feature type="short sequence motif" description="Q motif" evidence="12">
    <location>
        <begin position="45"/>
        <end position="73"/>
    </location>
</feature>
<accession>A0A1W0E6Z4</accession>
<evidence type="ECO:0000256" key="8">
    <source>
        <dbReference type="ARBA" id="ARBA00022806"/>
    </source>
</evidence>
<name>A0A1W0E6Z4_9MICR</name>
<comment type="function">
    <text evidence="11">ATP-dependent RNA helicase required for 60S ribosomal subunit synthesis. Involved in efficient pre-rRNA processing, predominantly at site A3, which is necessary for the normal formation of 25S and 5.8S rRNAs.</text>
</comment>
<dbReference type="InterPro" id="IPR014014">
    <property type="entry name" value="RNA_helicase_DEAD_Q_motif"/>
</dbReference>
<evidence type="ECO:0000256" key="11">
    <source>
        <dbReference type="ARBA" id="ARBA00037449"/>
    </source>
</evidence>
<dbReference type="PROSITE" id="PS51194">
    <property type="entry name" value="HELICASE_CTER"/>
    <property type="match status" value="1"/>
</dbReference>
<dbReference type="InterPro" id="IPR014001">
    <property type="entry name" value="Helicase_ATP-bd"/>
</dbReference>
<evidence type="ECO:0000259" key="15">
    <source>
        <dbReference type="PROSITE" id="PS51194"/>
    </source>
</evidence>
<dbReference type="GO" id="GO:0003676">
    <property type="term" value="F:nucleic acid binding"/>
    <property type="evidence" value="ECO:0007669"/>
    <property type="project" value="InterPro"/>
</dbReference>
<evidence type="ECO:0000313" key="17">
    <source>
        <dbReference type="EMBL" id="OQS55037.1"/>
    </source>
</evidence>
<evidence type="ECO:0000256" key="3">
    <source>
        <dbReference type="ARBA" id="ARBA00012552"/>
    </source>
</evidence>
<dbReference type="InterPro" id="IPR000629">
    <property type="entry name" value="RNA-helicase_DEAD-box_CS"/>
</dbReference>
<evidence type="ECO:0000256" key="13">
    <source>
        <dbReference type="RuleBase" id="RU000492"/>
    </source>
</evidence>
<organism evidence="17 18">
    <name type="scientific">Ecytonucleospora hepatopenaei</name>
    <dbReference type="NCBI Taxonomy" id="646526"/>
    <lineage>
        <taxon>Eukaryota</taxon>
        <taxon>Fungi</taxon>
        <taxon>Fungi incertae sedis</taxon>
        <taxon>Microsporidia</taxon>
        <taxon>Enterocytozoonidae</taxon>
        <taxon>Ecytonucleospora</taxon>
    </lineage>
</organism>
<dbReference type="InterPro" id="IPR011545">
    <property type="entry name" value="DEAD/DEAH_box_helicase_dom"/>
</dbReference>
<dbReference type="STRING" id="646526.A0A1W0E6Z4"/>
<evidence type="ECO:0000256" key="2">
    <source>
        <dbReference type="ARBA" id="ARBA00009334"/>
    </source>
</evidence>
<gene>
    <name evidence="17" type="primary">FAL1</name>
    <name evidence="17" type="ORF">EHP00_949</name>
</gene>
<dbReference type="EC" id="3.6.4.13" evidence="3"/>
<comment type="caution">
    <text evidence="17">The sequence shown here is derived from an EMBL/GenBank/DDBJ whole genome shotgun (WGS) entry which is preliminary data.</text>
</comment>
<dbReference type="Gene3D" id="3.40.50.300">
    <property type="entry name" value="P-loop containing nucleotide triphosphate hydrolases"/>
    <property type="match status" value="2"/>
</dbReference>
<dbReference type="PROSITE" id="PS51192">
    <property type="entry name" value="HELICASE_ATP_BIND_1"/>
    <property type="match status" value="1"/>
</dbReference>